<evidence type="ECO:0000313" key="1">
    <source>
        <dbReference type="EMBL" id="BAE81218.1"/>
    </source>
</evidence>
<dbReference type="AlphaFoldDB" id="Q254S0"/>
<dbReference type="HOGENOM" id="CLU_2877605_0_0_0"/>
<dbReference type="Proteomes" id="UP000001260">
    <property type="component" value="Chromosome"/>
</dbReference>
<keyword evidence="2" id="KW-1185">Reference proteome</keyword>
<gene>
    <name evidence="1" type="primary">trpB2</name>
    <name evidence="1" type="ordered locus">CF0446</name>
</gene>
<dbReference type="InterPro" id="IPR036052">
    <property type="entry name" value="TrpB-like_PALP_sf"/>
</dbReference>
<accession>Q254S0</accession>
<protein>
    <submittedName>
        <fullName evidence="1">Tryptophan synthase beta chain</fullName>
    </submittedName>
</protein>
<name>Q254S0_CHLFF</name>
<organism evidence="1 2">
    <name type="scientific">Chlamydia felis (strain Fe/C-56)</name>
    <name type="common">Chlamydophila felis</name>
    <dbReference type="NCBI Taxonomy" id="264202"/>
    <lineage>
        <taxon>Bacteria</taxon>
        <taxon>Pseudomonadati</taxon>
        <taxon>Chlamydiota</taxon>
        <taxon>Chlamydiia</taxon>
        <taxon>Chlamydiales</taxon>
        <taxon>Chlamydiaceae</taxon>
        <taxon>Chlamydia/Chlamydophila group</taxon>
        <taxon>Chlamydia</taxon>
    </lineage>
</organism>
<proteinExistence type="predicted"/>
<dbReference type="STRING" id="264202.CF0446"/>
<reference evidence="1 2" key="1">
    <citation type="journal article" date="2006" name="DNA Res.">
        <title>Genome sequence of the cat pathogen, Chlamydophila felis.</title>
        <authorList>
            <person name="Azuma Y."/>
            <person name="Hirakawa H."/>
            <person name="Yamashita A."/>
            <person name="Cai Y."/>
            <person name="Rahman M.A."/>
            <person name="Suzuki H."/>
            <person name="Mitaku S."/>
            <person name="Toh H."/>
            <person name="Goto S."/>
            <person name="Murakami T."/>
            <person name="Sugi K."/>
            <person name="Hayashi H."/>
            <person name="Fukushi H."/>
            <person name="Hattori M."/>
            <person name="Kuhara S."/>
            <person name="Shirai M."/>
        </authorList>
    </citation>
    <scope>NUCLEOTIDE SEQUENCE [LARGE SCALE GENOMIC DNA]</scope>
    <source>
        <strain evidence="1 2">Fe/C-56</strain>
    </source>
</reference>
<sequence>MAHTINIAPSIDKDTIAIVNLSERGDKDLAQTINLARHFHLIQTDKLPRVNTWLSQLLIKAWS</sequence>
<dbReference type="RefSeq" id="WP_011457998.1">
    <property type="nucleotide sequence ID" value="NC_007899.1"/>
</dbReference>
<dbReference type="KEGG" id="cfe:CF0446"/>
<evidence type="ECO:0000313" key="2">
    <source>
        <dbReference type="Proteomes" id="UP000001260"/>
    </source>
</evidence>
<dbReference type="EMBL" id="AP006861">
    <property type="protein sequence ID" value="BAE81218.1"/>
    <property type="molecule type" value="Genomic_DNA"/>
</dbReference>
<dbReference type="Gene3D" id="3.40.50.1100">
    <property type="match status" value="1"/>
</dbReference>